<dbReference type="AlphaFoldDB" id="G2YBI6"/>
<dbReference type="InParanoid" id="G2YBI6"/>
<evidence type="ECO:0000313" key="1">
    <source>
        <dbReference type="EMBL" id="CCD34577.1"/>
    </source>
</evidence>
<gene>
    <name evidence="1" type="ORF">BofuT4_uP101760.1</name>
</gene>
<dbReference type="HOGENOM" id="CLU_3279377_0_0_1"/>
<protein>
    <submittedName>
        <fullName evidence="1">Uncharacterized protein</fullName>
    </submittedName>
</protein>
<dbReference type="Proteomes" id="UP000008177">
    <property type="component" value="Unplaced contigs"/>
</dbReference>
<sequence length="41" mass="4674">MVYTKRFFAIYGTFTSPSIFPRNNHQPSAIITHGNGNDEPF</sequence>
<name>G2YBI6_BOTF4</name>
<organism evidence="1 2">
    <name type="scientific">Botryotinia fuckeliana (strain T4)</name>
    <name type="common">Noble rot fungus</name>
    <name type="synonym">Botrytis cinerea</name>
    <dbReference type="NCBI Taxonomy" id="999810"/>
    <lineage>
        <taxon>Eukaryota</taxon>
        <taxon>Fungi</taxon>
        <taxon>Dikarya</taxon>
        <taxon>Ascomycota</taxon>
        <taxon>Pezizomycotina</taxon>
        <taxon>Leotiomycetes</taxon>
        <taxon>Helotiales</taxon>
        <taxon>Sclerotiniaceae</taxon>
        <taxon>Botrytis</taxon>
    </lineage>
</organism>
<reference evidence="2" key="1">
    <citation type="journal article" date="2011" name="PLoS Genet.">
        <title>Genomic analysis of the necrotrophic fungal pathogens Sclerotinia sclerotiorum and Botrytis cinerea.</title>
        <authorList>
            <person name="Amselem J."/>
            <person name="Cuomo C.A."/>
            <person name="van Kan J.A."/>
            <person name="Viaud M."/>
            <person name="Benito E.P."/>
            <person name="Couloux A."/>
            <person name="Coutinho P.M."/>
            <person name="de Vries R.P."/>
            <person name="Dyer P.S."/>
            <person name="Fillinger S."/>
            <person name="Fournier E."/>
            <person name="Gout L."/>
            <person name="Hahn M."/>
            <person name="Kohn L."/>
            <person name="Lapalu N."/>
            <person name="Plummer K.M."/>
            <person name="Pradier J.M."/>
            <person name="Quevillon E."/>
            <person name="Sharon A."/>
            <person name="Simon A."/>
            <person name="ten Have A."/>
            <person name="Tudzynski B."/>
            <person name="Tudzynski P."/>
            <person name="Wincker P."/>
            <person name="Andrew M."/>
            <person name="Anthouard V."/>
            <person name="Beever R.E."/>
            <person name="Beffa R."/>
            <person name="Benoit I."/>
            <person name="Bouzid O."/>
            <person name="Brault B."/>
            <person name="Chen Z."/>
            <person name="Choquer M."/>
            <person name="Collemare J."/>
            <person name="Cotton P."/>
            <person name="Danchin E.G."/>
            <person name="Da Silva C."/>
            <person name="Gautier A."/>
            <person name="Giraud C."/>
            <person name="Giraud T."/>
            <person name="Gonzalez C."/>
            <person name="Grossetete S."/>
            <person name="Guldener U."/>
            <person name="Henrissat B."/>
            <person name="Howlett B.J."/>
            <person name="Kodira C."/>
            <person name="Kretschmer M."/>
            <person name="Lappartient A."/>
            <person name="Leroch M."/>
            <person name="Levis C."/>
            <person name="Mauceli E."/>
            <person name="Neuveglise C."/>
            <person name="Oeser B."/>
            <person name="Pearson M."/>
            <person name="Poulain J."/>
            <person name="Poussereau N."/>
            <person name="Quesneville H."/>
            <person name="Rascle C."/>
            <person name="Schumacher J."/>
            <person name="Segurens B."/>
            <person name="Sexton A."/>
            <person name="Silva E."/>
            <person name="Sirven C."/>
            <person name="Soanes D.M."/>
            <person name="Talbot N.J."/>
            <person name="Templeton M."/>
            <person name="Yandava C."/>
            <person name="Yarden O."/>
            <person name="Zeng Q."/>
            <person name="Rollins J.A."/>
            <person name="Lebrun M.H."/>
            <person name="Dickman M."/>
        </authorList>
    </citation>
    <scope>NUCLEOTIDE SEQUENCE [LARGE SCALE GENOMIC DNA]</scope>
    <source>
        <strain evidence="2">T4</strain>
    </source>
</reference>
<dbReference type="EMBL" id="FQ790312">
    <property type="protein sequence ID" value="CCD34577.1"/>
    <property type="molecule type" value="Genomic_DNA"/>
</dbReference>
<evidence type="ECO:0000313" key="2">
    <source>
        <dbReference type="Proteomes" id="UP000008177"/>
    </source>
</evidence>
<accession>G2YBI6</accession>
<proteinExistence type="predicted"/>